<proteinExistence type="predicted"/>
<dbReference type="EMBL" id="RBSH01000095">
    <property type="protein sequence ID" value="RMS03357.1"/>
    <property type="molecule type" value="Genomic_DNA"/>
</dbReference>
<name>A0AB37QUT3_9PSED</name>
<organism evidence="2 3">
    <name type="scientific">Pseudomonas coronafaciens pv. garcae</name>
    <dbReference type="NCBI Taxonomy" id="251653"/>
    <lineage>
        <taxon>Bacteria</taxon>
        <taxon>Pseudomonadati</taxon>
        <taxon>Pseudomonadota</taxon>
        <taxon>Gammaproteobacteria</taxon>
        <taxon>Pseudomonadales</taxon>
        <taxon>Pseudomonadaceae</taxon>
        <taxon>Pseudomonas</taxon>
        <taxon>Pseudomonas coronafaciens</taxon>
    </lineage>
</organism>
<dbReference type="AlphaFoldDB" id="A0AB37QUT3"/>
<feature type="transmembrane region" description="Helical" evidence="1">
    <location>
        <begin position="21"/>
        <end position="39"/>
    </location>
</feature>
<evidence type="ECO:0000313" key="2">
    <source>
        <dbReference type="EMBL" id="RMS03357.1"/>
    </source>
</evidence>
<accession>A0AB37QUT3</accession>
<keyword evidence="1" id="KW-1133">Transmembrane helix</keyword>
<sequence length="75" mass="8223">MPGIESGHGGKRGRLRKRSGILTGPQVCAAIIAIIATGSDRYLIFLVLLHLRRDATIRVSVGLPRERGHRFFLCA</sequence>
<reference evidence="2 3" key="1">
    <citation type="submission" date="2018-08" db="EMBL/GenBank/DDBJ databases">
        <title>Recombination of ecologically and evolutionarily significant loci maintains genetic cohesion in the Pseudomonas syringae species complex.</title>
        <authorList>
            <person name="Dillon M."/>
            <person name="Thakur S."/>
            <person name="Almeida R.N.D."/>
            <person name="Weir B.S."/>
            <person name="Guttman D.S."/>
        </authorList>
    </citation>
    <scope>NUCLEOTIDE SEQUENCE [LARGE SCALE GENOMIC DNA]</scope>
    <source>
        <strain evidence="2 3">ICMP 5019</strain>
    </source>
</reference>
<keyword evidence="1" id="KW-0472">Membrane</keyword>
<keyword evidence="1" id="KW-0812">Transmembrane</keyword>
<evidence type="ECO:0000256" key="1">
    <source>
        <dbReference type="SAM" id="Phobius"/>
    </source>
</evidence>
<protein>
    <submittedName>
        <fullName evidence="2">Uncharacterized protein</fullName>
    </submittedName>
</protein>
<comment type="caution">
    <text evidence="2">The sequence shown here is derived from an EMBL/GenBank/DDBJ whole genome shotgun (WGS) entry which is preliminary data.</text>
</comment>
<dbReference type="Proteomes" id="UP000272613">
    <property type="component" value="Unassembled WGS sequence"/>
</dbReference>
<gene>
    <name evidence="2" type="ORF">ALP74_101937</name>
</gene>
<evidence type="ECO:0000313" key="3">
    <source>
        <dbReference type="Proteomes" id="UP000272613"/>
    </source>
</evidence>